<dbReference type="PROSITE" id="PS50297">
    <property type="entry name" value="ANK_REP_REGION"/>
    <property type="match status" value="1"/>
</dbReference>
<dbReference type="InterPro" id="IPR002110">
    <property type="entry name" value="Ankyrin_rpt"/>
</dbReference>
<evidence type="ECO:0000313" key="3">
    <source>
        <dbReference type="EMBL" id="ESZ94144.1"/>
    </source>
</evidence>
<keyword evidence="4" id="KW-1185">Reference proteome</keyword>
<feature type="region of interest" description="Disordered" evidence="2">
    <location>
        <begin position="125"/>
        <end position="161"/>
    </location>
</feature>
<dbReference type="SUPFAM" id="SSF48403">
    <property type="entry name" value="Ankyrin repeat"/>
    <property type="match status" value="1"/>
</dbReference>
<dbReference type="EMBL" id="AYSA01000265">
    <property type="protein sequence ID" value="ESZ94144.1"/>
    <property type="molecule type" value="Genomic_DNA"/>
</dbReference>
<evidence type="ECO:0000256" key="1">
    <source>
        <dbReference type="PROSITE-ProRule" id="PRU00023"/>
    </source>
</evidence>
<dbReference type="Gene3D" id="1.25.40.20">
    <property type="entry name" value="Ankyrin repeat-containing domain"/>
    <property type="match status" value="1"/>
</dbReference>
<dbReference type="AlphaFoldDB" id="W9CHC5"/>
<organism evidence="3 4">
    <name type="scientific">Sclerotinia borealis (strain F-4128)</name>
    <dbReference type="NCBI Taxonomy" id="1432307"/>
    <lineage>
        <taxon>Eukaryota</taxon>
        <taxon>Fungi</taxon>
        <taxon>Dikarya</taxon>
        <taxon>Ascomycota</taxon>
        <taxon>Pezizomycotina</taxon>
        <taxon>Leotiomycetes</taxon>
        <taxon>Helotiales</taxon>
        <taxon>Sclerotiniaceae</taxon>
        <taxon>Sclerotinia</taxon>
    </lineage>
</organism>
<dbReference type="InterPro" id="IPR036770">
    <property type="entry name" value="Ankyrin_rpt-contain_sf"/>
</dbReference>
<dbReference type="OrthoDB" id="194358at2759"/>
<gene>
    <name evidence="3" type="ORF">SBOR_5465</name>
</gene>
<comment type="caution">
    <text evidence="3">The sequence shown here is derived from an EMBL/GenBank/DDBJ whole genome shotgun (WGS) entry which is preliminary data.</text>
</comment>
<name>W9CHC5_SCLBF</name>
<protein>
    <submittedName>
        <fullName evidence="3">Uncharacterized protein</fullName>
    </submittedName>
</protein>
<dbReference type="PROSITE" id="PS50088">
    <property type="entry name" value="ANK_REPEAT"/>
    <property type="match status" value="1"/>
</dbReference>
<keyword evidence="1" id="KW-0040">ANK repeat</keyword>
<evidence type="ECO:0000256" key="2">
    <source>
        <dbReference type="SAM" id="MobiDB-lite"/>
    </source>
</evidence>
<feature type="repeat" description="ANK" evidence="1">
    <location>
        <begin position="43"/>
        <end position="75"/>
    </location>
</feature>
<dbReference type="HOGENOM" id="CLU_1278293_0_0_1"/>
<dbReference type="Proteomes" id="UP000019487">
    <property type="component" value="Unassembled WGS sequence"/>
</dbReference>
<proteinExistence type="predicted"/>
<evidence type="ECO:0000313" key="4">
    <source>
        <dbReference type="Proteomes" id="UP000019487"/>
    </source>
</evidence>
<accession>W9CHC5</accession>
<sequence>MSKTHNVARFMWFEQLPACNSAEEEFNFVAATRNKHIHLRDSSGYTGLAVAARRGLRHIVVALLRLGANPNTKSGDGTSLRPSEIDEYHISNWLPKGLYTHSAGQESNLEQTKIPATKVIAKRPVNHAKQDSQAINNRGDVVYNGRTQPSSNLPSRPSRVASHEFETRDIFKDWHAQTYMKCQAKPAKSQTVLVPSRQGHWYPISPNAIVWHIILV</sequence>
<reference evidence="3 4" key="1">
    <citation type="journal article" date="2014" name="Genome Announc.">
        <title>Draft genome sequence of Sclerotinia borealis, a psychrophilic plant pathogenic fungus.</title>
        <authorList>
            <person name="Mardanov A.V."/>
            <person name="Beletsky A.V."/>
            <person name="Kadnikov V.V."/>
            <person name="Ignatov A.N."/>
            <person name="Ravin N.V."/>
        </authorList>
    </citation>
    <scope>NUCLEOTIDE SEQUENCE [LARGE SCALE GENOMIC DNA]</scope>
    <source>
        <strain evidence="4">F-4157</strain>
    </source>
</reference>
<feature type="compositionally biased region" description="Polar residues" evidence="2">
    <location>
        <begin position="145"/>
        <end position="155"/>
    </location>
</feature>